<dbReference type="NCBIfam" id="TIGR03930">
    <property type="entry name" value="WXG100_ESAT6"/>
    <property type="match status" value="1"/>
</dbReference>
<dbReference type="Pfam" id="PF06013">
    <property type="entry name" value="WXG100"/>
    <property type="match status" value="1"/>
</dbReference>
<comment type="caution">
    <text evidence="2">The sequence shown here is derived from an EMBL/GenBank/DDBJ whole genome shotgun (WGS) entry which is preliminary data.</text>
</comment>
<gene>
    <name evidence="3" type="primary">esxR_1</name>
    <name evidence="2" type="ORF">BKN37_27395</name>
    <name evidence="3" type="ORF">C1Y40_03591</name>
</gene>
<comment type="similarity">
    <text evidence="1">Belongs to the WXG100 family.</text>
</comment>
<dbReference type="Proteomes" id="UP000238296">
    <property type="component" value="Unassembled WGS sequence"/>
</dbReference>
<accession>A0A1S1M771</accession>
<evidence type="ECO:0000313" key="5">
    <source>
        <dbReference type="Proteomes" id="UP000238296"/>
    </source>
</evidence>
<dbReference type="Gene3D" id="1.10.287.1060">
    <property type="entry name" value="ESAT-6-like"/>
    <property type="match status" value="1"/>
</dbReference>
<proteinExistence type="inferred from homology"/>
<dbReference type="InterPro" id="IPR010310">
    <property type="entry name" value="T7SS_ESAT-6-like"/>
</dbReference>
<dbReference type="InterPro" id="IPR036689">
    <property type="entry name" value="ESAT-6-like_sf"/>
</dbReference>
<sequence length="95" mass="10195">MSQIMYNYPAMLSHAGDMSGYAGTLQAVGADIASEQAALSSAWQGDTGMTYQAWQAQWNQAMEELVRAYAAMAGTHESNTLAMLARDNAEAAKWG</sequence>
<dbReference type="SUPFAM" id="SSF140453">
    <property type="entry name" value="EsxAB dimer-like"/>
    <property type="match status" value="1"/>
</dbReference>
<evidence type="ECO:0000313" key="4">
    <source>
        <dbReference type="Proteomes" id="UP000179734"/>
    </source>
</evidence>
<name>A0A1S1M771_9MYCO</name>
<reference evidence="3 5" key="2">
    <citation type="journal article" date="2017" name="Int. J. Syst. Evol. Microbiol.">
        <title>Mycobacterium talmoniae sp. nov., a slowly growing mycobacterium isolated from human respiratory samples.</title>
        <authorList>
            <person name="Davidson R.M."/>
            <person name="DeGroote M.A."/>
            <person name="Marola J.L."/>
            <person name="Buss S."/>
            <person name="Jones V."/>
            <person name="McNeil M.R."/>
            <person name="Freifeld A.G."/>
            <person name="Elaine Epperson L."/>
            <person name="Hasan N.A."/>
            <person name="Jackson M."/>
            <person name="Iwen P.C."/>
            <person name="Salfinger M."/>
            <person name="Strong M."/>
        </authorList>
    </citation>
    <scope>NUCLEOTIDE SEQUENCE [LARGE SCALE GENOMIC DNA]</scope>
    <source>
        <strain evidence="3 5">ATCC BAA-2683</strain>
    </source>
</reference>
<reference evidence="3" key="3">
    <citation type="submission" date="2018-01" db="EMBL/GenBank/DDBJ databases">
        <authorList>
            <person name="Gaut B.S."/>
            <person name="Morton B.R."/>
            <person name="Clegg M.T."/>
            <person name="Duvall M.R."/>
        </authorList>
    </citation>
    <scope>NUCLEOTIDE SEQUENCE</scope>
    <source>
        <strain evidence="3">ATCC BAA-2683</strain>
    </source>
</reference>
<evidence type="ECO:0000313" key="3">
    <source>
        <dbReference type="EMBL" id="PQM46241.1"/>
    </source>
</evidence>
<keyword evidence="4" id="KW-1185">Reference proteome</keyword>
<dbReference type="RefSeq" id="WP_071030450.1">
    <property type="nucleotide sequence ID" value="NZ_MLQM01000367.1"/>
</dbReference>
<dbReference type="EMBL" id="MLQM01000367">
    <property type="protein sequence ID" value="OHU80954.1"/>
    <property type="molecule type" value="Genomic_DNA"/>
</dbReference>
<dbReference type="Proteomes" id="UP000179734">
    <property type="component" value="Unassembled WGS sequence"/>
</dbReference>
<evidence type="ECO:0000313" key="2">
    <source>
        <dbReference type="EMBL" id="OHU80954.1"/>
    </source>
</evidence>
<organism evidence="2 4">
    <name type="scientific">Mycobacterium talmoniae</name>
    <dbReference type="NCBI Taxonomy" id="1858794"/>
    <lineage>
        <taxon>Bacteria</taxon>
        <taxon>Bacillati</taxon>
        <taxon>Actinomycetota</taxon>
        <taxon>Actinomycetes</taxon>
        <taxon>Mycobacteriales</taxon>
        <taxon>Mycobacteriaceae</taxon>
        <taxon>Mycobacterium</taxon>
    </lineage>
</organism>
<feature type="non-terminal residue" evidence="2">
    <location>
        <position position="95"/>
    </location>
</feature>
<reference evidence="2 4" key="1">
    <citation type="submission" date="2016-10" db="EMBL/GenBank/DDBJ databases">
        <title>Genome sequence of Mycobacterium talmonii.</title>
        <authorList>
            <person name="Greninger A.L."/>
            <person name="Elliott B."/>
            <person name="Vasireddy S."/>
            <person name="Vasireddy R."/>
        </authorList>
    </citation>
    <scope>NUCLEOTIDE SEQUENCE [LARGE SCALE GENOMIC DNA]</scope>
    <source>
        <strain evidence="2">MO-5499</strain>
        <strain evidence="4">NE-TNMC-100812</strain>
    </source>
</reference>
<protein>
    <recommendedName>
        <fullName evidence="1">ESAT-6-like protein</fullName>
    </recommendedName>
</protein>
<dbReference type="AlphaFoldDB" id="A0A1S1M771"/>
<evidence type="ECO:0000256" key="1">
    <source>
        <dbReference type="RuleBase" id="RU362001"/>
    </source>
</evidence>
<dbReference type="EMBL" id="PPEA01000524">
    <property type="protein sequence ID" value="PQM46241.1"/>
    <property type="molecule type" value="Genomic_DNA"/>
</dbReference>